<feature type="compositionally biased region" description="Basic and acidic residues" evidence="1">
    <location>
        <begin position="1"/>
        <end position="17"/>
    </location>
</feature>
<gene>
    <name evidence="2" type="ORF">AVDCRST_MAG88-892</name>
</gene>
<evidence type="ECO:0000313" key="2">
    <source>
        <dbReference type="EMBL" id="CAA9552755.1"/>
    </source>
</evidence>
<protein>
    <submittedName>
        <fullName evidence="2">ABC transporter, permease protein 2 (Cluster 1, maltose/g3p/polyamine/iron)</fullName>
    </submittedName>
</protein>
<reference evidence="2" key="1">
    <citation type="submission" date="2020-02" db="EMBL/GenBank/DDBJ databases">
        <authorList>
            <person name="Meier V. D."/>
        </authorList>
    </citation>
    <scope>NUCLEOTIDE SEQUENCE</scope>
    <source>
        <strain evidence="2">AVDCRST_MAG88</strain>
    </source>
</reference>
<evidence type="ECO:0000256" key="1">
    <source>
        <dbReference type="SAM" id="MobiDB-lite"/>
    </source>
</evidence>
<proteinExistence type="predicted"/>
<feature type="compositionally biased region" description="Basic and acidic residues" evidence="1">
    <location>
        <begin position="60"/>
        <end position="89"/>
    </location>
</feature>
<feature type="compositionally biased region" description="Low complexity" evidence="1">
    <location>
        <begin position="18"/>
        <end position="31"/>
    </location>
</feature>
<name>A0A6J4ULP8_9BACT</name>
<accession>A0A6J4ULP8</accession>
<feature type="non-terminal residue" evidence="2">
    <location>
        <position position="1"/>
    </location>
</feature>
<dbReference type="AlphaFoldDB" id="A0A6J4ULP8"/>
<feature type="non-terminal residue" evidence="2">
    <location>
        <position position="300"/>
    </location>
</feature>
<feature type="compositionally biased region" description="Basic residues" evidence="1">
    <location>
        <begin position="169"/>
        <end position="184"/>
    </location>
</feature>
<feature type="region of interest" description="Disordered" evidence="1">
    <location>
        <begin position="1"/>
        <end position="203"/>
    </location>
</feature>
<organism evidence="2">
    <name type="scientific">uncultured Thermomicrobiales bacterium</name>
    <dbReference type="NCBI Taxonomy" id="1645740"/>
    <lineage>
        <taxon>Bacteria</taxon>
        <taxon>Pseudomonadati</taxon>
        <taxon>Thermomicrobiota</taxon>
        <taxon>Thermomicrobia</taxon>
        <taxon>Thermomicrobiales</taxon>
        <taxon>environmental samples</taxon>
    </lineage>
</organism>
<feature type="compositionally biased region" description="Basic residues" evidence="1">
    <location>
        <begin position="96"/>
        <end position="112"/>
    </location>
</feature>
<feature type="region of interest" description="Disordered" evidence="1">
    <location>
        <begin position="266"/>
        <end position="300"/>
    </location>
</feature>
<feature type="compositionally biased region" description="Basic and acidic residues" evidence="1">
    <location>
        <begin position="266"/>
        <end position="281"/>
    </location>
</feature>
<sequence>EHGEEPARRAAGDDERAAAGARTLAARQSAAGDRGQPDPAPDLLPVDLPLPLDGLGGAQVERRDLRRAESDPERDSVEQLRAGLERGADRALLPQHRCHHRRLGGDRRRHHRDDRLRPGALPLPRQEARRRLLRRHRLPTGGLHRHPGLRADQPAGAGRHPLGGDPRRGGRGARRHHPPLRRILRSATEGTGRGGADGRGRLPAHLLPDHAAALDAGDRHGDHPAIPALLERLPPAAGADPLAARAADPGGRHLLLPRRVLHRLGGDLRGGDDQHPADHRGLPLPAALLRPGHRRRREAV</sequence>
<dbReference type="EMBL" id="CADCWM010000307">
    <property type="protein sequence ID" value="CAA9552755.1"/>
    <property type="molecule type" value="Genomic_DNA"/>
</dbReference>
<feature type="compositionally biased region" description="Basic residues" evidence="1">
    <location>
        <begin position="291"/>
        <end position="300"/>
    </location>
</feature>
<feature type="compositionally biased region" description="Basic residues" evidence="1">
    <location>
        <begin position="131"/>
        <end position="148"/>
    </location>
</feature>
<feature type="compositionally biased region" description="Low complexity" evidence="1">
    <location>
        <begin position="41"/>
        <end position="53"/>
    </location>
</feature>